<evidence type="ECO:0000259" key="1">
    <source>
        <dbReference type="Pfam" id="PF04993"/>
    </source>
</evidence>
<name>A0ABV7KWN4_9PROT</name>
<dbReference type="SUPFAM" id="SSF159894">
    <property type="entry name" value="YgaC/TfoX-N like"/>
    <property type="match status" value="1"/>
</dbReference>
<evidence type="ECO:0000313" key="2">
    <source>
        <dbReference type="EMBL" id="MFC3226747.1"/>
    </source>
</evidence>
<dbReference type="EMBL" id="JBHRTR010000015">
    <property type="protein sequence ID" value="MFC3226747.1"/>
    <property type="molecule type" value="Genomic_DNA"/>
</dbReference>
<dbReference type="Pfam" id="PF04993">
    <property type="entry name" value="TfoX_N"/>
    <property type="match status" value="1"/>
</dbReference>
<comment type="caution">
    <text evidence="2">The sequence shown here is derived from an EMBL/GenBank/DDBJ whole genome shotgun (WGS) entry which is preliminary data.</text>
</comment>
<dbReference type="Gene3D" id="3.30.1460.30">
    <property type="entry name" value="YgaC/TfoX-N like chaperone"/>
    <property type="match status" value="1"/>
</dbReference>
<proteinExistence type="predicted"/>
<dbReference type="Proteomes" id="UP001595528">
    <property type="component" value="Unassembled WGS sequence"/>
</dbReference>
<keyword evidence="3" id="KW-1185">Reference proteome</keyword>
<protein>
    <submittedName>
        <fullName evidence="2">TfoX/Sxy family protein</fullName>
    </submittedName>
</protein>
<sequence length="125" mass="14082">MSVSMEFEAYVQDLLEPMGPIVIRRMFGGAGVYCRGAMFALIADDTLYLKAGPDSSGAFRALGCEPFCYEDGNGRVASMSYYELPPHLHDDRSELMDWAQQSLDIAIHARLNRPAPRRRRPALRR</sequence>
<dbReference type="PANTHER" id="PTHR36121:SF1">
    <property type="entry name" value="PROTEIN SXY"/>
    <property type="match status" value="1"/>
</dbReference>
<accession>A0ABV7KWN4</accession>
<dbReference type="InterPro" id="IPR047525">
    <property type="entry name" value="TfoX-like"/>
</dbReference>
<feature type="domain" description="TfoX N-terminal" evidence="1">
    <location>
        <begin position="13"/>
        <end position="104"/>
    </location>
</feature>
<organism evidence="2 3">
    <name type="scientific">Marinibaculum pumilum</name>
    <dbReference type="NCBI Taxonomy" id="1766165"/>
    <lineage>
        <taxon>Bacteria</taxon>
        <taxon>Pseudomonadati</taxon>
        <taxon>Pseudomonadota</taxon>
        <taxon>Alphaproteobacteria</taxon>
        <taxon>Rhodospirillales</taxon>
        <taxon>Rhodospirillaceae</taxon>
        <taxon>Marinibaculum</taxon>
    </lineage>
</organism>
<reference evidence="3" key="1">
    <citation type="journal article" date="2019" name="Int. J. Syst. Evol. Microbiol.">
        <title>The Global Catalogue of Microorganisms (GCM) 10K type strain sequencing project: providing services to taxonomists for standard genome sequencing and annotation.</title>
        <authorList>
            <consortium name="The Broad Institute Genomics Platform"/>
            <consortium name="The Broad Institute Genome Sequencing Center for Infectious Disease"/>
            <person name="Wu L."/>
            <person name="Ma J."/>
        </authorList>
    </citation>
    <scope>NUCLEOTIDE SEQUENCE [LARGE SCALE GENOMIC DNA]</scope>
    <source>
        <strain evidence="3">KCTC 42964</strain>
    </source>
</reference>
<gene>
    <name evidence="2" type="ORF">ACFOGJ_05865</name>
</gene>
<dbReference type="InterPro" id="IPR007076">
    <property type="entry name" value="TfoX_N"/>
</dbReference>
<dbReference type="PANTHER" id="PTHR36121">
    <property type="entry name" value="PROTEIN SXY"/>
    <property type="match status" value="1"/>
</dbReference>
<dbReference type="RefSeq" id="WP_379898870.1">
    <property type="nucleotide sequence ID" value="NZ_JBHRTR010000015.1"/>
</dbReference>
<evidence type="ECO:0000313" key="3">
    <source>
        <dbReference type="Proteomes" id="UP001595528"/>
    </source>
</evidence>